<evidence type="ECO:0000256" key="2">
    <source>
        <dbReference type="ARBA" id="ARBA00008807"/>
    </source>
</evidence>
<evidence type="ECO:0000256" key="3">
    <source>
        <dbReference type="ARBA" id="ARBA00022448"/>
    </source>
</evidence>
<evidence type="ECO:0000256" key="5">
    <source>
        <dbReference type="ARBA" id="ARBA00022856"/>
    </source>
</evidence>
<keyword evidence="5" id="KW-0571">Peptide transport</keyword>
<evidence type="ECO:0000313" key="11">
    <source>
        <dbReference type="EMBL" id="TPX75688.1"/>
    </source>
</evidence>
<dbReference type="Proteomes" id="UP000320333">
    <property type="component" value="Unassembled WGS sequence"/>
</dbReference>
<evidence type="ECO:0000313" key="12">
    <source>
        <dbReference type="Proteomes" id="UP000320333"/>
    </source>
</evidence>
<feature type="compositionally biased region" description="Polar residues" evidence="9">
    <location>
        <begin position="9"/>
        <end position="30"/>
    </location>
</feature>
<dbReference type="AlphaFoldDB" id="A0A507FJV0"/>
<keyword evidence="8 10" id="KW-0472">Membrane</keyword>
<feature type="transmembrane region" description="Helical" evidence="10">
    <location>
        <begin position="166"/>
        <end position="190"/>
    </location>
</feature>
<feature type="transmembrane region" description="Helical" evidence="10">
    <location>
        <begin position="547"/>
        <end position="564"/>
    </location>
</feature>
<evidence type="ECO:0000256" key="10">
    <source>
        <dbReference type="SAM" id="Phobius"/>
    </source>
</evidence>
<accession>A0A507FJV0</accession>
<dbReference type="InterPro" id="IPR004813">
    <property type="entry name" value="OPT"/>
</dbReference>
<feature type="region of interest" description="Disordered" evidence="9">
    <location>
        <begin position="1"/>
        <end position="30"/>
    </location>
</feature>
<evidence type="ECO:0000256" key="6">
    <source>
        <dbReference type="ARBA" id="ARBA00022927"/>
    </source>
</evidence>
<feature type="transmembrane region" description="Helical" evidence="10">
    <location>
        <begin position="319"/>
        <end position="338"/>
    </location>
</feature>
<evidence type="ECO:0000256" key="8">
    <source>
        <dbReference type="ARBA" id="ARBA00023136"/>
    </source>
</evidence>
<keyword evidence="3" id="KW-0813">Transport</keyword>
<dbReference type="OrthoDB" id="9986677at2759"/>
<name>A0A507FJV0_9FUNG</name>
<feature type="transmembrane region" description="Helical" evidence="10">
    <location>
        <begin position="81"/>
        <end position="103"/>
    </location>
</feature>
<reference evidence="11 12" key="1">
    <citation type="journal article" date="2019" name="Sci. Rep.">
        <title>Comparative genomics of chytrid fungi reveal insights into the obligate biotrophic and pathogenic lifestyle of Synchytrium endobioticum.</title>
        <authorList>
            <person name="van de Vossenberg B.T.L.H."/>
            <person name="Warris S."/>
            <person name="Nguyen H.D.T."/>
            <person name="van Gent-Pelzer M.P.E."/>
            <person name="Joly D.L."/>
            <person name="van de Geest H.C."/>
            <person name="Bonants P.J.M."/>
            <person name="Smith D.S."/>
            <person name="Levesque C.A."/>
            <person name="van der Lee T.A.J."/>
        </authorList>
    </citation>
    <scope>NUCLEOTIDE SEQUENCE [LARGE SCALE GENOMIC DNA]</scope>
    <source>
        <strain evidence="11 12">CBS 675.73</strain>
    </source>
</reference>
<dbReference type="GO" id="GO:0016020">
    <property type="term" value="C:membrane"/>
    <property type="evidence" value="ECO:0007669"/>
    <property type="project" value="UniProtKB-SubCell"/>
</dbReference>
<feature type="transmembrane region" description="Helical" evidence="10">
    <location>
        <begin position="109"/>
        <end position="129"/>
    </location>
</feature>
<feature type="transmembrane region" description="Helical" evidence="10">
    <location>
        <begin position="776"/>
        <end position="798"/>
    </location>
</feature>
<evidence type="ECO:0008006" key="13">
    <source>
        <dbReference type="Google" id="ProtNLM"/>
    </source>
</evidence>
<feature type="transmembrane region" description="Helical" evidence="10">
    <location>
        <begin position="633"/>
        <end position="655"/>
    </location>
</feature>
<dbReference type="GO" id="GO:0015031">
    <property type="term" value="P:protein transport"/>
    <property type="evidence" value="ECO:0007669"/>
    <property type="project" value="UniProtKB-KW"/>
</dbReference>
<proteinExistence type="inferred from homology"/>
<feature type="transmembrane region" description="Helical" evidence="10">
    <location>
        <begin position="570"/>
        <end position="591"/>
    </location>
</feature>
<comment type="similarity">
    <text evidence="2">Belongs to the oligopeptide OPT transporter family.</text>
</comment>
<evidence type="ECO:0000256" key="4">
    <source>
        <dbReference type="ARBA" id="ARBA00022692"/>
    </source>
</evidence>
<evidence type="ECO:0000256" key="7">
    <source>
        <dbReference type="ARBA" id="ARBA00022989"/>
    </source>
</evidence>
<feature type="transmembrane region" description="Helical" evidence="10">
    <location>
        <begin position="523"/>
        <end position="540"/>
    </location>
</feature>
<evidence type="ECO:0000256" key="9">
    <source>
        <dbReference type="SAM" id="MobiDB-lite"/>
    </source>
</evidence>
<dbReference type="GO" id="GO:0035673">
    <property type="term" value="F:oligopeptide transmembrane transporter activity"/>
    <property type="evidence" value="ECO:0007669"/>
    <property type="project" value="InterPro"/>
</dbReference>
<dbReference type="PANTHER" id="PTHR22601">
    <property type="entry name" value="ISP4 LIKE PROTEIN"/>
    <property type="match status" value="1"/>
</dbReference>
<dbReference type="EMBL" id="QEAP01000072">
    <property type="protein sequence ID" value="TPX75688.1"/>
    <property type="molecule type" value="Genomic_DNA"/>
</dbReference>
<feature type="transmembrane region" description="Helical" evidence="10">
    <location>
        <begin position="471"/>
        <end position="490"/>
    </location>
</feature>
<dbReference type="NCBIfam" id="TIGR00728">
    <property type="entry name" value="OPT_sfam"/>
    <property type="match status" value="2"/>
</dbReference>
<organism evidence="11 12">
    <name type="scientific">Chytriomyces confervae</name>
    <dbReference type="NCBI Taxonomy" id="246404"/>
    <lineage>
        <taxon>Eukaryota</taxon>
        <taxon>Fungi</taxon>
        <taxon>Fungi incertae sedis</taxon>
        <taxon>Chytridiomycota</taxon>
        <taxon>Chytridiomycota incertae sedis</taxon>
        <taxon>Chytridiomycetes</taxon>
        <taxon>Chytridiales</taxon>
        <taxon>Chytriomycetaceae</taxon>
        <taxon>Chytriomyces</taxon>
    </lineage>
</organism>
<comment type="subcellular location">
    <subcellularLocation>
        <location evidence="1">Membrane</location>
        <topology evidence="1">Multi-pass membrane protein</topology>
    </subcellularLocation>
</comment>
<comment type="caution">
    <text evidence="11">The sequence shown here is derived from an EMBL/GenBank/DDBJ whole genome shotgun (WGS) entry which is preliminary data.</text>
</comment>
<keyword evidence="12" id="KW-1185">Reference proteome</keyword>
<keyword evidence="4 10" id="KW-0812">Transmembrane</keyword>
<keyword evidence="7 10" id="KW-1133">Transmembrane helix</keyword>
<feature type="transmembrane region" description="Helical" evidence="10">
    <location>
        <begin position="196"/>
        <end position="218"/>
    </location>
</feature>
<dbReference type="InterPro" id="IPR004648">
    <property type="entry name" value="Oligpept_transpt"/>
</dbReference>
<gene>
    <name evidence="11" type="ORF">CcCBS67573_g03056</name>
</gene>
<dbReference type="Pfam" id="PF03169">
    <property type="entry name" value="OPT"/>
    <property type="match status" value="1"/>
</dbReference>
<sequence>MHPSDLRNESQATSTTTAGTLAQQHNSYASREQVLSYHSNYDEGEIEEDGMESDAESDLFEVFDVVDSVVPRTDNPSTPTVTFRVLVIGILGCIINTAVNTIFSFRTNSFSVSPSISVVLAYPVGLLMARTLPIKVFTLPRLPFSTALYAPTFTLNPGPFNYKEHILILVFCSATTQVYASVNIIVQRFYLKMPMSPAWCFIFILVNNVYGYGFAGMFRKFLVRPSAMLWPQILTHIALVRTLHNTHDDQLKQEQETHEMEFTATRAFSTNTDKSLLDEAGTLETQTRPRRSPWSRVKVFIVCTGIMFVWQFVPSYIAPFFGAVSVLCLALPATDAFSKFRLFGSAQQGVGLLSFTFDWSMMGSPIAIPLWALVNDTIGCWILYWLVIPLLWQFDFFGADSKLGTSPAMGPNGTGQFTLGYALNTQVLFSRNLEPVSVFKLLETSTQTTLNETYYNSVKPLFITTDLAMTYGSKFMSITAAIMHVVLWYGRDIYNRAKTATRDLDADDVHAQMIDVYPEVPDAWYVSILVINTVLALAMCEWGGFDLPWWMVILSMVMAVALLLPSGMIFAISGIPISANVLFELVAGYMLPGKMISTMTFKTLTYVSVNQGLGLTQDLKLGHYCKIPPRDMFLVQLLSSVISSIVAFVTCFGVFDAVGDKIQAGLDGWTATFFQNFMTSGLIWGAIGPARFFGPSSPYESLLYCFVIGAVLPILPWFFHRQGWGRWWPLINIPLLVTLPEKIGSIRSDMISPVLVGFLVNYLIKRWNHSWWSRNAYVLSSAFDTGAAFSLLIIFFALRMQGGPMGVLMPFYALNRLDPELCSPWWFVTCTEHMVQAGAAYDPSEDIAVCQTFGMEAMMMMGPPPS</sequence>
<feature type="transmembrane region" description="Helical" evidence="10">
    <location>
        <begin position="701"/>
        <end position="719"/>
    </location>
</feature>
<evidence type="ECO:0000256" key="1">
    <source>
        <dbReference type="ARBA" id="ARBA00004141"/>
    </source>
</evidence>
<feature type="transmembrane region" description="Helical" evidence="10">
    <location>
        <begin position="675"/>
        <end position="694"/>
    </location>
</feature>
<keyword evidence="6" id="KW-0653">Protein transport</keyword>
<protein>
    <recommendedName>
        <fullName evidence="13">OPT family small oligopeptide transporter</fullName>
    </recommendedName>
</protein>